<dbReference type="EC" id="2.7.1.45" evidence="5"/>
<dbReference type="GO" id="GO:0008673">
    <property type="term" value="F:2-dehydro-3-deoxygluconokinase activity"/>
    <property type="evidence" value="ECO:0007669"/>
    <property type="project" value="UniProtKB-EC"/>
</dbReference>
<dbReference type="Pfam" id="PF00294">
    <property type="entry name" value="PfkB"/>
    <property type="match status" value="1"/>
</dbReference>
<dbReference type="Gene3D" id="3.40.1190.20">
    <property type="match status" value="1"/>
</dbReference>
<dbReference type="InterPro" id="IPR052700">
    <property type="entry name" value="Carb_kinase_PfkB-like"/>
</dbReference>
<dbReference type="InterPro" id="IPR029056">
    <property type="entry name" value="Ribokinase-like"/>
</dbReference>
<keyword evidence="6" id="KW-1185">Reference proteome</keyword>
<evidence type="ECO:0000256" key="2">
    <source>
        <dbReference type="ARBA" id="ARBA00022679"/>
    </source>
</evidence>
<dbReference type="PANTHER" id="PTHR43320">
    <property type="entry name" value="SUGAR KINASE"/>
    <property type="match status" value="1"/>
</dbReference>
<feature type="domain" description="Carbohydrate kinase PfkB" evidence="4">
    <location>
        <begin position="9"/>
        <end position="297"/>
    </location>
</feature>
<proteinExistence type="inferred from homology"/>
<accession>A0A852W3L8</accession>
<organism evidence="5 6">
    <name type="scientific">Pseudonocardia alni</name>
    <name type="common">Amycolata alni</name>
    <dbReference type="NCBI Taxonomy" id="33907"/>
    <lineage>
        <taxon>Bacteria</taxon>
        <taxon>Bacillati</taxon>
        <taxon>Actinomycetota</taxon>
        <taxon>Actinomycetes</taxon>
        <taxon>Pseudonocardiales</taxon>
        <taxon>Pseudonocardiaceae</taxon>
        <taxon>Pseudonocardia</taxon>
    </lineage>
</organism>
<dbReference type="CDD" id="cd01166">
    <property type="entry name" value="KdgK"/>
    <property type="match status" value="1"/>
</dbReference>
<sequence length="324" mass="33199">METPGRSAVVCFGEALALVPDAAAVDDPRAPAHAAGAEVNVALDLAAAGVAVAWVGRLGDDRHGALVQHTLAAAGVDTGGIGVDPDLPTGRYAKSPAPDGGTVMTYRRSGSAASAAGPELLELPAVRDRIADADWVHVSGITAAVSTSCAAALAALLARPRRYRVVFDVNWREQMWPDGNPAPVAALADRADVVLVGADEARRVFGTDDPARLRALLPGPELVVVKDGARRALAVHRDGAVTERAALVVDVVEPVGAGDAFAAGLLTGLVRGEDVGRCLRRGHLGAAAVLVVPGDSAAPLPEHLLDLDDDAWATLRVSADREAV</sequence>
<dbReference type="EMBL" id="JACCCZ010000001">
    <property type="protein sequence ID" value="NYG02021.1"/>
    <property type="molecule type" value="Genomic_DNA"/>
</dbReference>
<evidence type="ECO:0000313" key="5">
    <source>
        <dbReference type="EMBL" id="NYG02021.1"/>
    </source>
</evidence>
<keyword evidence="3" id="KW-0418">Kinase</keyword>
<protein>
    <submittedName>
        <fullName evidence="5">2-dehydro-3-deoxygluconokinase</fullName>
        <ecNumber evidence="5">2.7.1.45</ecNumber>
    </submittedName>
</protein>
<reference evidence="5 6" key="1">
    <citation type="submission" date="2020-07" db="EMBL/GenBank/DDBJ databases">
        <title>Sequencing the genomes of 1000 actinobacteria strains.</title>
        <authorList>
            <person name="Klenk H.-P."/>
        </authorList>
    </citation>
    <scope>NUCLEOTIDE SEQUENCE [LARGE SCALE GENOMIC DNA]</scope>
    <source>
        <strain evidence="5 6">DSM 44749</strain>
    </source>
</reference>
<evidence type="ECO:0000313" key="6">
    <source>
        <dbReference type="Proteomes" id="UP000549695"/>
    </source>
</evidence>
<dbReference type="SUPFAM" id="SSF53613">
    <property type="entry name" value="Ribokinase-like"/>
    <property type="match status" value="1"/>
</dbReference>
<keyword evidence="2 5" id="KW-0808">Transferase</keyword>
<evidence type="ECO:0000259" key="4">
    <source>
        <dbReference type="Pfam" id="PF00294"/>
    </source>
</evidence>
<evidence type="ECO:0000256" key="3">
    <source>
        <dbReference type="ARBA" id="ARBA00022777"/>
    </source>
</evidence>
<dbReference type="RefSeq" id="WP_253066861.1">
    <property type="nucleotide sequence ID" value="NZ_BAAAJZ010000001.1"/>
</dbReference>
<gene>
    <name evidence="5" type="ORF">HDA37_002306</name>
</gene>
<dbReference type="PANTHER" id="PTHR43320:SF2">
    <property type="entry name" value="2-DEHYDRO-3-DEOXYGLUCONOKINASE_2-DEHYDRO-3-DEOXYGALACTONOKINASE"/>
    <property type="match status" value="1"/>
</dbReference>
<dbReference type="GeneID" id="98052076"/>
<evidence type="ECO:0000256" key="1">
    <source>
        <dbReference type="ARBA" id="ARBA00010688"/>
    </source>
</evidence>
<dbReference type="Proteomes" id="UP000549695">
    <property type="component" value="Unassembled WGS sequence"/>
</dbReference>
<dbReference type="AlphaFoldDB" id="A0A852W3L8"/>
<dbReference type="InterPro" id="IPR011611">
    <property type="entry name" value="PfkB_dom"/>
</dbReference>
<comment type="caution">
    <text evidence="5">The sequence shown here is derived from an EMBL/GenBank/DDBJ whole genome shotgun (WGS) entry which is preliminary data.</text>
</comment>
<name>A0A852W3L8_PSEA5</name>
<comment type="similarity">
    <text evidence="1">Belongs to the carbohydrate kinase PfkB family.</text>
</comment>